<comment type="caution">
    <text evidence="1">The sequence shown here is derived from an EMBL/GenBank/DDBJ whole genome shotgun (WGS) entry which is preliminary data.</text>
</comment>
<dbReference type="RefSeq" id="WP_066548570.1">
    <property type="nucleotide sequence ID" value="NZ_MASJ01000042.1"/>
</dbReference>
<evidence type="ECO:0000313" key="2">
    <source>
        <dbReference type="Proteomes" id="UP000093199"/>
    </source>
</evidence>
<reference evidence="1 2" key="1">
    <citation type="submission" date="2016-07" db="EMBL/GenBank/DDBJ databases">
        <title>Caryophanon tenue genome sequencing.</title>
        <authorList>
            <person name="Verma A."/>
            <person name="Pal Y."/>
            <person name="Krishnamurthi S."/>
        </authorList>
    </citation>
    <scope>NUCLEOTIDE SEQUENCE [LARGE SCALE GENOMIC DNA]</scope>
    <source>
        <strain evidence="1 2">DSM 14152</strain>
    </source>
</reference>
<gene>
    <name evidence="1" type="ORF">A6M13_07435</name>
</gene>
<dbReference type="Proteomes" id="UP000093199">
    <property type="component" value="Unassembled WGS sequence"/>
</dbReference>
<dbReference type="AlphaFoldDB" id="A0A1C0Y501"/>
<proteinExistence type="predicted"/>
<accession>A0A1C0Y501</accession>
<keyword evidence="2" id="KW-1185">Reference proteome</keyword>
<sequence length="199" mass="23977">MKEIIDYELKSIRIQETNPDGTELVKYINYNEYHQQYIATRGKGERRYNITNTLYGYLYTRIVITDYETNKKTERIFKFPKTEEESQLLDWRHFDLKHNEEKKRWEKQVRRKQIVRFILKCFPPPYKYEGDSSTWVMQCYHNGVDKHYLTVFGDDVEAAADTLSIVNGKMIRFDPSKDGGYHAWFKNGKRYKLTKSEIN</sequence>
<protein>
    <submittedName>
        <fullName evidence="1">Uncharacterized protein</fullName>
    </submittedName>
</protein>
<evidence type="ECO:0000313" key="1">
    <source>
        <dbReference type="EMBL" id="OCS82259.1"/>
    </source>
</evidence>
<dbReference type="EMBL" id="MASJ01000042">
    <property type="protein sequence ID" value="OCS82259.1"/>
    <property type="molecule type" value="Genomic_DNA"/>
</dbReference>
<organism evidence="1 2">
    <name type="scientific">Caryophanon tenue</name>
    <dbReference type="NCBI Taxonomy" id="33978"/>
    <lineage>
        <taxon>Bacteria</taxon>
        <taxon>Bacillati</taxon>
        <taxon>Bacillota</taxon>
        <taxon>Bacilli</taxon>
        <taxon>Bacillales</taxon>
        <taxon>Caryophanaceae</taxon>
        <taxon>Caryophanon</taxon>
    </lineage>
</organism>
<name>A0A1C0Y501_9BACL</name>
<dbReference type="STRING" id="33978.A6M13_07435"/>